<dbReference type="CDD" id="cd00024">
    <property type="entry name" value="CD_CSD"/>
    <property type="match status" value="1"/>
</dbReference>
<dbReference type="AlphaFoldDB" id="A0A6V7X0X8"/>
<reference evidence="5 6" key="1">
    <citation type="submission" date="2020-08" db="EMBL/GenBank/DDBJ databases">
        <authorList>
            <person name="Koutsovoulos G."/>
            <person name="Danchin GJ E."/>
        </authorList>
    </citation>
    <scope>NUCLEOTIDE SEQUENCE [LARGE SCALE GENOMIC DNA]</scope>
</reference>
<dbReference type="SMART" id="SM00298">
    <property type="entry name" value="CHROMO"/>
    <property type="match status" value="1"/>
</dbReference>
<dbReference type="InterPro" id="IPR000953">
    <property type="entry name" value="Chromo/chromo_shadow_dom"/>
</dbReference>
<gene>
    <name evidence="5" type="ORF">MENT_LOCUS45824</name>
</gene>
<dbReference type="EMBL" id="CAJEWN010000987">
    <property type="protein sequence ID" value="CAD2192899.1"/>
    <property type="molecule type" value="Genomic_DNA"/>
</dbReference>
<feature type="region of interest" description="Disordered" evidence="3">
    <location>
        <begin position="11"/>
        <end position="54"/>
    </location>
</feature>
<dbReference type="PANTHER" id="PTHR22812">
    <property type="entry name" value="CHROMOBOX PROTEIN"/>
    <property type="match status" value="1"/>
</dbReference>
<dbReference type="PROSITE" id="PS50013">
    <property type="entry name" value="CHROMO_2"/>
    <property type="match status" value="1"/>
</dbReference>
<sequence length="233" mass="26925">MKNFACFNGYDLSSSDSDTSTHSAATQDESMPCSSNRIDSDEEDQQLPQQNVNGGGRVDEVFVVEKILAKKIIDGIIYYKIKWKDYDRPEDDTWEEIDNCHCVDLIKEYEDSHKNDKVQVISTKPQRKETRGRKRKFRKSMTNVIAKKQNVDHTSRQIPFVEKENYFLNGKGMVVDTILGFSRLPDNGKTMALVCYLDGQIEYIPVDLLRKNESGKERLVDFLLQRVQFIDLP</sequence>
<dbReference type="Gene3D" id="2.40.50.40">
    <property type="match status" value="1"/>
</dbReference>
<protein>
    <recommendedName>
        <fullName evidence="4">Chromo domain-containing protein</fullName>
    </recommendedName>
</protein>
<feature type="compositionally biased region" description="Polar residues" evidence="3">
    <location>
        <begin position="27"/>
        <end position="37"/>
    </location>
</feature>
<evidence type="ECO:0000313" key="6">
    <source>
        <dbReference type="Proteomes" id="UP000580250"/>
    </source>
</evidence>
<feature type="compositionally biased region" description="Low complexity" evidence="3">
    <location>
        <begin position="13"/>
        <end position="26"/>
    </location>
</feature>
<accession>A0A6V7X0X8</accession>
<dbReference type="OrthoDB" id="433924at2759"/>
<dbReference type="InterPro" id="IPR051219">
    <property type="entry name" value="Heterochromatin_chromo-domain"/>
</dbReference>
<dbReference type="Proteomes" id="UP000580250">
    <property type="component" value="Unassembled WGS sequence"/>
</dbReference>
<comment type="subcellular location">
    <subcellularLocation>
        <location evidence="1">Nucleus</location>
    </subcellularLocation>
</comment>
<keyword evidence="2" id="KW-0539">Nucleus</keyword>
<comment type="caution">
    <text evidence="5">The sequence shown here is derived from an EMBL/GenBank/DDBJ whole genome shotgun (WGS) entry which is preliminary data.</text>
</comment>
<dbReference type="SUPFAM" id="SSF54160">
    <property type="entry name" value="Chromo domain-like"/>
    <property type="match status" value="1"/>
</dbReference>
<organism evidence="5 6">
    <name type="scientific">Meloidogyne enterolobii</name>
    <name type="common">Root-knot nematode worm</name>
    <name type="synonym">Meloidogyne mayaguensis</name>
    <dbReference type="NCBI Taxonomy" id="390850"/>
    <lineage>
        <taxon>Eukaryota</taxon>
        <taxon>Metazoa</taxon>
        <taxon>Ecdysozoa</taxon>
        <taxon>Nematoda</taxon>
        <taxon>Chromadorea</taxon>
        <taxon>Rhabditida</taxon>
        <taxon>Tylenchina</taxon>
        <taxon>Tylenchomorpha</taxon>
        <taxon>Tylenchoidea</taxon>
        <taxon>Meloidogynidae</taxon>
        <taxon>Meloidogyninae</taxon>
        <taxon>Meloidogyne</taxon>
    </lineage>
</organism>
<dbReference type="PROSITE" id="PS00598">
    <property type="entry name" value="CHROMO_1"/>
    <property type="match status" value="1"/>
</dbReference>
<proteinExistence type="predicted"/>
<evidence type="ECO:0000259" key="4">
    <source>
        <dbReference type="PROSITE" id="PS50013"/>
    </source>
</evidence>
<evidence type="ECO:0000256" key="2">
    <source>
        <dbReference type="ARBA" id="ARBA00023242"/>
    </source>
</evidence>
<dbReference type="InterPro" id="IPR023780">
    <property type="entry name" value="Chromo_domain"/>
</dbReference>
<dbReference type="InterPro" id="IPR023779">
    <property type="entry name" value="Chromodomain_CS"/>
</dbReference>
<dbReference type="InterPro" id="IPR016197">
    <property type="entry name" value="Chromo-like_dom_sf"/>
</dbReference>
<evidence type="ECO:0000313" key="5">
    <source>
        <dbReference type="EMBL" id="CAD2192899.1"/>
    </source>
</evidence>
<evidence type="ECO:0000256" key="1">
    <source>
        <dbReference type="ARBA" id="ARBA00004123"/>
    </source>
</evidence>
<dbReference type="Pfam" id="PF00385">
    <property type="entry name" value="Chromo"/>
    <property type="match status" value="1"/>
</dbReference>
<feature type="domain" description="Chromo" evidence="4">
    <location>
        <begin position="62"/>
        <end position="121"/>
    </location>
</feature>
<evidence type="ECO:0000256" key="3">
    <source>
        <dbReference type="SAM" id="MobiDB-lite"/>
    </source>
</evidence>
<name>A0A6V7X0X8_MELEN</name>
<dbReference type="GO" id="GO:0005634">
    <property type="term" value="C:nucleus"/>
    <property type="evidence" value="ECO:0007669"/>
    <property type="project" value="UniProtKB-SubCell"/>
</dbReference>